<reference evidence="2 3" key="1">
    <citation type="submission" date="2019-03" db="EMBL/GenBank/DDBJ databases">
        <authorList>
            <person name="Molinero N."/>
            <person name="Sanchez B."/>
            <person name="Walker A."/>
            <person name="Duncan S."/>
            <person name="Delgado S."/>
            <person name="Margolles A."/>
        </authorList>
    </citation>
    <scope>NUCLEOTIDE SEQUENCE [LARGE SCALE GENOMIC DNA]</scope>
    <source>
        <strain evidence="2 3">IPLA60002</strain>
    </source>
</reference>
<dbReference type="PANTHER" id="PTHR46517">
    <property type="entry name" value="FRUCTOSE-2,6-BISPHOSPHATASE TIGAR"/>
    <property type="match status" value="1"/>
</dbReference>
<proteinExistence type="predicted"/>
<evidence type="ECO:0000313" key="3">
    <source>
        <dbReference type="Proteomes" id="UP001056693"/>
    </source>
</evidence>
<keyword evidence="3" id="KW-1185">Reference proteome</keyword>
<evidence type="ECO:0000256" key="1">
    <source>
        <dbReference type="ARBA" id="ARBA00022801"/>
    </source>
</evidence>
<dbReference type="EMBL" id="SNUZ01000006">
    <property type="protein sequence ID" value="MCL3787226.1"/>
    <property type="molecule type" value="Genomic_DNA"/>
</dbReference>
<dbReference type="InterPro" id="IPR013078">
    <property type="entry name" value="His_Pase_superF_clade-1"/>
</dbReference>
<comment type="caution">
    <text evidence="2">The sequence shown here is derived from an EMBL/GenBank/DDBJ whole genome shotgun (WGS) entry which is preliminary data.</text>
</comment>
<organism evidence="2 3">
    <name type="scientific">Ruminococcus bromii</name>
    <dbReference type="NCBI Taxonomy" id="40518"/>
    <lineage>
        <taxon>Bacteria</taxon>
        <taxon>Bacillati</taxon>
        <taxon>Bacillota</taxon>
        <taxon>Clostridia</taxon>
        <taxon>Eubacteriales</taxon>
        <taxon>Oscillospiraceae</taxon>
        <taxon>Ruminococcus</taxon>
    </lineage>
</organism>
<keyword evidence="1" id="KW-0378">Hydrolase</keyword>
<evidence type="ECO:0000313" key="2">
    <source>
        <dbReference type="EMBL" id="MCL3787226.1"/>
    </source>
</evidence>
<dbReference type="SUPFAM" id="SSF53254">
    <property type="entry name" value="Phosphoglycerate mutase-like"/>
    <property type="match status" value="1"/>
</dbReference>
<gene>
    <name evidence="2" type="ORF">E2N93_04205</name>
</gene>
<dbReference type="InterPro" id="IPR029033">
    <property type="entry name" value="His_PPase_superfam"/>
</dbReference>
<dbReference type="InterPro" id="IPR051695">
    <property type="entry name" value="Phosphoglycerate_Mutase"/>
</dbReference>
<dbReference type="Gene3D" id="3.40.50.1240">
    <property type="entry name" value="Phosphoglycerate mutase-like"/>
    <property type="match status" value="1"/>
</dbReference>
<sequence length="190" mass="21843">MMHSFYYGLFVLRHCKTQNNIEHKISGQMDSEIVDFSIDVSNINQEFVYQLGLNIITSPAPRCLQTVELIKKQILGRIKVETDYRLLERKMGDWEGEKKINVIANNSCNIINGHIDPNFTPPNGESILSCSQRVDDFISDLQNQKFSSPVLICSHNQTLKVLKSKLYGIQNFVDFWGTETFKNGKIERLI</sequence>
<dbReference type="Pfam" id="PF00300">
    <property type="entry name" value="His_Phos_1"/>
    <property type="match status" value="1"/>
</dbReference>
<dbReference type="CDD" id="cd07067">
    <property type="entry name" value="HP_PGM_like"/>
    <property type="match status" value="1"/>
</dbReference>
<dbReference type="Proteomes" id="UP001056693">
    <property type="component" value="Unassembled WGS sequence"/>
</dbReference>
<dbReference type="PANTHER" id="PTHR46517:SF1">
    <property type="entry name" value="FRUCTOSE-2,6-BISPHOSPHATASE TIGAR"/>
    <property type="match status" value="1"/>
</dbReference>
<dbReference type="RefSeq" id="WP_337613740.1">
    <property type="nucleotide sequence ID" value="NZ_SNUZ01000006.1"/>
</dbReference>
<name>A0ABT0NG43_9FIRM</name>
<accession>A0ABT0NG43</accession>
<protein>
    <submittedName>
        <fullName evidence="2">Histidine phosphatase family protein</fullName>
    </submittedName>
</protein>